<dbReference type="InterPro" id="IPR029063">
    <property type="entry name" value="SAM-dependent_MTases_sf"/>
</dbReference>
<name>A0A2M7TEQ9_UNCKA</name>
<dbReference type="InterPro" id="IPR013216">
    <property type="entry name" value="Methyltransf_11"/>
</dbReference>
<gene>
    <name evidence="2" type="ORF">COY32_06880</name>
</gene>
<dbReference type="SUPFAM" id="SSF53335">
    <property type="entry name" value="S-adenosyl-L-methionine-dependent methyltransferases"/>
    <property type="match status" value="1"/>
</dbReference>
<comment type="caution">
    <text evidence="2">The sequence shown here is derived from an EMBL/GenBank/DDBJ whole genome shotgun (WGS) entry which is preliminary data.</text>
</comment>
<dbReference type="EMBL" id="PFNL01000191">
    <property type="protein sequence ID" value="PIZ44199.1"/>
    <property type="molecule type" value="Genomic_DNA"/>
</dbReference>
<dbReference type="Proteomes" id="UP000228920">
    <property type="component" value="Unassembled WGS sequence"/>
</dbReference>
<sequence>MQQKNYNPEEFKADITSVVEKENLRSINLGCGWDLFPKNWLHIGLFEDNRIPYGSVRKINGGYVAHYDIREGLPFSENSIQYIYGSHVIEHFSLQEGIDLFAECHRIMRSGGAIRMITPDLEIWIGNYRENNRQYFDRFYELHKSFPDLRTNGEILVGQIQGWGHKWLYDYDSLHDVMGRVGFANIKKKTHYESVIPDLESVEPSVELRTMESLYIEGEKVS</sequence>
<dbReference type="Pfam" id="PF08241">
    <property type="entry name" value="Methyltransf_11"/>
    <property type="match status" value="1"/>
</dbReference>
<evidence type="ECO:0000313" key="2">
    <source>
        <dbReference type="EMBL" id="PIZ44199.1"/>
    </source>
</evidence>
<feature type="domain" description="Methyltransferase type 11" evidence="1">
    <location>
        <begin position="67"/>
        <end position="114"/>
    </location>
</feature>
<evidence type="ECO:0000313" key="3">
    <source>
        <dbReference type="Proteomes" id="UP000228920"/>
    </source>
</evidence>
<proteinExistence type="predicted"/>
<evidence type="ECO:0000259" key="1">
    <source>
        <dbReference type="Pfam" id="PF08241"/>
    </source>
</evidence>
<protein>
    <recommendedName>
        <fullName evidence="1">Methyltransferase type 11 domain-containing protein</fullName>
    </recommendedName>
</protein>
<dbReference type="Gene3D" id="3.40.50.150">
    <property type="entry name" value="Vaccinia Virus protein VP39"/>
    <property type="match status" value="1"/>
</dbReference>
<dbReference type="AlphaFoldDB" id="A0A2M7TEQ9"/>
<reference evidence="3" key="1">
    <citation type="submission" date="2017-09" db="EMBL/GenBank/DDBJ databases">
        <title>Depth-based differentiation of microbial function through sediment-hosted aquifers and enrichment of novel symbionts in the deep terrestrial subsurface.</title>
        <authorList>
            <person name="Probst A.J."/>
            <person name="Ladd B."/>
            <person name="Jarett J.K."/>
            <person name="Geller-Mcgrath D.E."/>
            <person name="Sieber C.M.K."/>
            <person name="Emerson J.B."/>
            <person name="Anantharaman K."/>
            <person name="Thomas B.C."/>
            <person name="Malmstrom R."/>
            <person name="Stieglmeier M."/>
            <person name="Klingl A."/>
            <person name="Woyke T."/>
            <person name="Ryan C.M."/>
            <person name="Banfield J.F."/>
        </authorList>
    </citation>
    <scope>NUCLEOTIDE SEQUENCE [LARGE SCALE GENOMIC DNA]</scope>
</reference>
<dbReference type="GO" id="GO:0008757">
    <property type="term" value="F:S-adenosylmethionine-dependent methyltransferase activity"/>
    <property type="evidence" value="ECO:0007669"/>
    <property type="project" value="InterPro"/>
</dbReference>
<accession>A0A2M7TEQ9</accession>
<organism evidence="2 3">
    <name type="scientific">candidate division WWE3 bacterium CG_4_10_14_0_2_um_filter_41_14</name>
    <dbReference type="NCBI Taxonomy" id="1975072"/>
    <lineage>
        <taxon>Bacteria</taxon>
        <taxon>Katanobacteria</taxon>
    </lineage>
</organism>